<evidence type="ECO:0000313" key="1">
    <source>
        <dbReference type="EMBL" id="APW44424.1"/>
    </source>
</evidence>
<protein>
    <submittedName>
        <fullName evidence="1">Uncharacterized protein</fullName>
    </submittedName>
</protein>
<proteinExistence type="predicted"/>
<dbReference type="EMBL" id="CP019239">
    <property type="protein sequence ID" value="APW44424.1"/>
    <property type="molecule type" value="Genomic_DNA"/>
</dbReference>
<gene>
    <name evidence="1" type="ORF">RS694_19135</name>
</gene>
<dbReference type="KEGG" id="rsb:RS694_19135"/>
<organism evidence="1 2">
    <name type="scientific">Rhodoferax saidenbachensis</name>
    <dbReference type="NCBI Taxonomy" id="1484693"/>
    <lineage>
        <taxon>Bacteria</taxon>
        <taxon>Pseudomonadati</taxon>
        <taxon>Pseudomonadota</taxon>
        <taxon>Betaproteobacteria</taxon>
        <taxon>Burkholderiales</taxon>
        <taxon>Comamonadaceae</taxon>
        <taxon>Rhodoferax</taxon>
    </lineage>
</organism>
<evidence type="ECO:0000313" key="2">
    <source>
        <dbReference type="Proteomes" id="UP000186110"/>
    </source>
</evidence>
<keyword evidence="2" id="KW-1185">Reference proteome</keyword>
<sequence length="116" mass="12773">MDASCVRHKTATNRESPIATLAQLQSELTDLRMTVAIDSAMLLSIVRRMSADQLAQTSTDFLEVCEGLSIKTLFSEMDDHALQAAQKRRDWWVGLVAELVADAAMHPKGASSQVIR</sequence>
<reference evidence="1 2" key="1">
    <citation type="submission" date="2017-01" db="EMBL/GenBank/DDBJ databases">
        <authorList>
            <person name="Mah S.A."/>
            <person name="Swanson W.J."/>
            <person name="Moy G.W."/>
            <person name="Vacquier V.D."/>
        </authorList>
    </citation>
    <scope>NUCLEOTIDE SEQUENCE [LARGE SCALE GENOMIC DNA]</scope>
    <source>
        <strain evidence="1 2">DSM 22694</strain>
    </source>
</reference>
<name>A0A1P8KEH9_9BURK</name>
<dbReference type="STRING" id="1484693.RS694_19135"/>
<accession>A0A1P8KEH9</accession>
<dbReference type="AlphaFoldDB" id="A0A1P8KEH9"/>
<dbReference type="Proteomes" id="UP000186110">
    <property type="component" value="Chromosome"/>
</dbReference>